<keyword evidence="3" id="KW-1185">Reference proteome</keyword>
<dbReference type="Proteomes" id="UP000094224">
    <property type="component" value="Unassembled WGS sequence"/>
</dbReference>
<proteinExistence type="predicted"/>
<evidence type="ECO:0000313" key="2">
    <source>
        <dbReference type="EMBL" id="ODR05147.1"/>
    </source>
</evidence>
<dbReference type="OrthoDB" id="4729208at2"/>
<dbReference type="RefSeq" id="WP_069401144.1">
    <property type="nucleotide sequence ID" value="NZ_JACKTB010000106.1"/>
</dbReference>
<sequence length="135" mass="14408">MSQTRSLALTVLAIAALFGVAMRPGGARARADAVAYLFNVTVRPGYNFANADAAIAYGRGICDKVSGGNAYADVMQDVKTDFNTSDEFQASYLISQAVGELCPAQIWQLRNSAAHYRPTAAPSRIGVDHIPREAL</sequence>
<reference evidence="3" key="1">
    <citation type="submission" date="2016-09" db="EMBL/GenBank/DDBJ databases">
        <authorList>
            <person name="Greninger A.L."/>
            <person name="Jerome K.R."/>
            <person name="Mcnair B."/>
            <person name="Wallis C."/>
            <person name="Fang F."/>
        </authorList>
    </citation>
    <scope>NUCLEOTIDE SEQUENCE [LARGE SCALE GENOMIC DNA]</scope>
    <source>
        <strain evidence="3">BC1_M4</strain>
    </source>
</reference>
<organism evidence="2 3">
    <name type="scientific">Mycobacterium sherrisii</name>
    <dbReference type="NCBI Taxonomy" id="243061"/>
    <lineage>
        <taxon>Bacteria</taxon>
        <taxon>Bacillati</taxon>
        <taxon>Actinomycetota</taxon>
        <taxon>Actinomycetes</taxon>
        <taxon>Mycobacteriales</taxon>
        <taxon>Mycobacteriaceae</taxon>
        <taxon>Mycobacterium</taxon>
        <taxon>Mycobacterium simiae complex</taxon>
    </lineage>
</organism>
<dbReference type="InterPro" id="IPR007969">
    <property type="entry name" value="DUF732"/>
</dbReference>
<dbReference type="Pfam" id="PF05305">
    <property type="entry name" value="DUF732"/>
    <property type="match status" value="1"/>
</dbReference>
<dbReference type="AlphaFoldDB" id="A0A1E3SSK4"/>
<dbReference type="EMBL" id="MIHC01000025">
    <property type="protein sequence ID" value="ODR05147.1"/>
    <property type="molecule type" value="Genomic_DNA"/>
</dbReference>
<evidence type="ECO:0000259" key="1">
    <source>
        <dbReference type="Pfam" id="PF05305"/>
    </source>
</evidence>
<name>A0A1E3SSK4_9MYCO</name>
<accession>A0A1E3SSK4</accession>
<evidence type="ECO:0000313" key="3">
    <source>
        <dbReference type="Proteomes" id="UP000094224"/>
    </source>
</evidence>
<protein>
    <recommendedName>
        <fullName evidence="1">DUF732 domain-containing protein</fullName>
    </recommendedName>
</protein>
<comment type="caution">
    <text evidence="2">The sequence shown here is derived from an EMBL/GenBank/DDBJ whole genome shotgun (WGS) entry which is preliminary data.</text>
</comment>
<gene>
    <name evidence="2" type="ORF">BHQ21_15410</name>
</gene>
<feature type="domain" description="DUF732" evidence="1">
    <location>
        <begin position="35"/>
        <end position="103"/>
    </location>
</feature>
<dbReference type="STRING" id="243061.AWC25_16515"/>